<dbReference type="EMBL" id="CP088147">
    <property type="protein sequence ID" value="UTU49848.1"/>
    <property type="molecule type" value="Genomic_DNA"/>
</dbReference>
<keyword evidence="3" id="KW-1185">Reference proteome</keyword>
<reference evidence="2 3" key="1">
    <citation type="journal article" date="2022" name="Microbiol. Resour. Announc.">
        <title>Complete Genome Sequence of Mesorhizobium ciceri Strain R30, a Rhizobium Used as a Commercial Inoculant for Chickpea in Argentina.</title>
        <authorList>
            <person name="Foresto E."/>
            <person name="Revale S."/>
            <person name="Primo E."/>
            <person name="Nievas F."/>
            <person name="Carezzano E."/>
            <person name="Puente M."/>
            <person name="Alzari P."/>
            <person name="Mart M."/>
            <person name="Ben-Assaya M."/>
            <person name="Mornico D."/>
            <person name="Santoro M."/>
            <person name="Mart F."/>
            <person name="Giordano W."/>
            <person name="Bogino P."/>
        </authorList>
    </citation>
    <scope>NUCLEOTIDE SEQUENCE [LARGE SCALE GENOMIC DNA]</scope>
    <source>
        <strain evidence="2 3">R30</strain>
    </source>
</reference>
<name>A0AB38T573_9HYPH</name>
<proteinExistence type="predicted"/>
<accession>A0AB38T573</accession>
<protein>
    <submittedName>
        <fullName evidence="2">Uncharacterized protein</fullName>
    </submittedName>
</protein>
<evidence type="ECO:0000313" key="3">
    <source>
        <dbReference type="Proteomes" id="UP001060070"/>
    </source>
</evidence>
<dbReference type="AlphaFoldDB" id="A0AB38T573"/>
<feature type="region of interest" description="Disordered" evidence="1">
    <location>
        <begin position="77"/>
        <end position="97"/>
    </location>
</feature>
<sequence>MDGNIEILGRAAALARDEGFAEGRKLGAAAERERFKAIVDVCKGDGKLLVVALDLAVEIPGMTAARTVEVARRFAKANSPANRDTLPDSLAQAQLRP</sequence>
<organism evidence="2 3">
    <name type="scientific">Mesorhizobium ciceri</name>
    <dbReference type="NCBI Taxonomy" id="39645"/>
    <lineage>
        <taxon>Bacteria</taxon>
        <taxon>Pseudomonadati</taxon>
        <taxon>Pseudomonadota</taxon>
        <taxon>Alphaproteobacteria</taxon>
        <taxon>Hyphomicrobiales</taxon>
        <taxon>Phyllobacteriaceae</taxon>
        <taxon>Mesorhizobium</taxon>
    </lineage>
</organism>
<dbReference type="RefSeq" id="WP_024503206.1">
    <property type="nucleotide sequence ID" value="NZ_CP088147.1"/>
</dbReference>
<evidence type="ECO:0000313" key="2">
    <source>
        <dbReference type="EMBL" id="UTU49848.1"/>
    </source>
</evidence>
<gene>
    <name evidence="2" type="ORF">LRP29_20400</name>
</gene>
<evidence type="ECO:0000256" key="1">
    <source>
        <dbReference type="SAM" id="MobiDB-lite"/>
    </source>
</evidence>
<dbReference type="Proteomes" id="UP001060070">
    <property type="component" value="Chromosome"/>
</dbReference>